<protein>
    <submittedName>
        <fullName evidence="2">Uncharacterized protein</fullName>
    </submittedName>
</protein>
<dbReference type="AlphaFoldDB" id="A0AAD7NM89"/>
<dbReference type="Proteomes" id="UP001215598">
    <property type="component" value="Unassembled WGS sequence"/>
</dbReference>
<comment type="caution">
    <text evidence="2">The sequence shown here is derived from an EMBL/GenBank/DDBJ whole genome shotgun (WGS) entry which is preliminary data.</text>
</comment>
<sequence>MQVKLYKVGERLPHAKVAVPYPADFDFDAHTIEPPPMQKLTPSFTIRNAFNVLTESENMKSGLLTEMARAAAEAKDVEVPDTDEIALCVTSPEIYEALKPACFVLTSAVVYERARLAKLAQPAMSLAGGLESVKTGLRTRSGITIPDAIIAAMILRKPIPFAAVTTPTLRAFSTGQRDLSTKSSPLTAFGGKARPFFDAAGFLGQQGEVFPTDLADVIDAHENLVLIADYITPATASPGSNLADHLRSHVNYIRTNVSPAFKLDRWIRWSALRVSEMIGSGKRFSIIAHDAFFSTIETQDLQQVGDKRPSVEADHRAPRPPPVAPRAQRPDTTQHTQRPAFFVAPFTAPDHARAADAAERCPADAADFHTDAALAQF</sequence>
<accession>A0AAD7NM89</accession>
<keyword evidence="3" id="KW-1185">Reference proteome</keyword>
<evidence type="ECO:0000256" key="1">
    <source>
        <dbReference type="SAM" id="MobiDB-lite"/>
    </source>
</evidence>
<reference evidence="2" key="1">
    <citation type="submission" date="2023-03" db="EMBL/GenBank/DDBJ databases">
        <title>Massive genome expansion in bonnet fungi (Mycena s.s.) driven by repeated elements and novel gene families across ecological guilds.</title>
        <authorList>
            <consortium name="Lawrence Berkeley National Laboratory"/>
            <person name="Harder C.B."/>
            <person name="Miyauchi S."/>
            <person name="Viragh M."/>
            <person name="Kuo A."/>
            <person name="Thoen E."/>
            <person name="Andreopoulos B."/>
            <person name="Lu D."/>
            <person name="Skrede I."/>
            <person name="Drula E."/>
            <person name="Henrissat B."/>
            <person name="Morin E."/>
            <person name="Kohler A."/>
            <person name="Barry K."/>
            <person name="LaButti K."/>
            <person name="Morin E."/>
            <person name="Salamov A."/>
            <person name="Lipzen A."/>
            <person name="Mereny Z."/>
            <person name="Hegedus B."/>
            <person name="Baldrian P."/>
            <person name="Stursova M."/>
            <person name="Weitz H."/>
            <person name="Taylor A."/>
            <person name="Grigoriev I.V."/>
            <person name="Nagy L.G."/>
            <person name="Martin F."/>
            <person name="Kauserud H."/>
        </authorList>
    </citation>
    <scope>NUCLEOTIDE SEQUENCE</scope>
    <source>
        <strain evidence="2">CBHHK182m</strain>
    </source>
</reference>
<name>A0AAD7NM89_9AGAR</name>
<feature type="region of interest" description="Disordered" evidence="1">
    <location>
        <begin position="303"/>
        <end position="335"/>
    </location>
</feature>
<dbReference type="EMBL" id="JARKIB010000024">
    <property type="protein sequence ID" value="KAJ7766112.1"/>
    <property type="molecule type" value="Genomic_DNA"/>
</dbReference>
<gene>
    <name evidence="2" type="ORF">B0H16DRAFT_1454011</name>
</gene>
<proteinExistence type="predicted"/>
<feature type="compositionally biased region" description="Basic and acidic residues" evidence="1">
    <location>
        <begin position="305"/>
        <end position="317"/>
    </location>
</feature>
<evidence type="ECO:0000313" key="2">
    <source>
        <dbReference type="EMBL" id="KAJ7766112.1"/>
    </source>
</evidence>
<evidence type="ECO:0000313" key="3">
    <source>
        <dbReference type="Proteomes" id="UP001215598"/>
    </source>
</evidence>
<organism evidence="2 3">
    <name type="scientific">Mycena metata</name>
    <dbReference type="NCBI Taxonomy" id="1033252"/>
    <lineage>
        <taxon>Eukaryota</taxon>
        <taxon>Fungi</taxon>
        <taxon>Dikarya</taxon>
        <taxon>Basidiomycota</taxon>
        <taxon>Agaricomycotina</taxon>
        <taxon>Agaricomycetes</taxon>
        <taxon>Agaricomycetidae</taxon>
        <taxon>Agaricales</taxon>
        <taxon>Marasmiineae</taxon>
        <taxon>Mycenaceae</taxon>
        <taxon>Mycena</taxon>
    </lineage>
</organism>